<name>D6WWP5_TRICA</name>
<accession>D6WWP5</accession>
<dbReference type="HOGENOM" id="CLU_1770471_0_0_1"/>
<evidence type="ECO:0000313" key="1">
    <source>
        <dbReference type="EMBL" id="EFA08741.1"/>
    </source>
</evidence>
<evidence type="ECO:0000313" key="2">
    <source>
        <dbReference type="Proteomes" id="UP000007266"/>
    </source>
</evidence>
<proteinExistence type="predicted"/>
<gene>
    <name evidence="1" type="primary">GLEAN_06416</name>
    <name evidence="1" type="ORF">TcasGA2_TC006416</name>
</gene>
<dbReference type="InParanoid" id="D6WWP5"/>
<keyword evidence="2" id="KW-1185">Reference proteome</keyword>
<dbReference type="Proteomes" id="UP000007266">
    <property type="component" value="Linkage group 8"/>
</dbReference>
<reference evidence="1 2" key="1">
    <citation type="journal article" date="2008" name="Nature">
        <title>The genome of the model beetle and pest Tribolium castaneum.</title>
        <authorList>
            <consortium name="Tribolium Genome Sequencing Consortium"/>
            <person name="Richards S."/>
            <person name="Gibbs R.A."/>
            <person name="Weinstock G.M."/>
            <person name="Brown S.J."/>
            <person name="Denell R."/>
            <person name="Beeman R.W."/>
            <person name="Gibbs R."/>
            <person name="Beeman R.W."/>
            <person name="Brown S.J."/>
            <person name="Bucher G."/>
            <person name="Friedrich M."/>
            <person name="Grimmelikhuijzen C.J."/>
            <person name="Klingler M."/>
            <person name="Lorenzen M."/>
            <person name="Richards S."/>
            <person name="Roth S."/>
            <person name="Schroder R."/>
            <person name="Tautz D."/>
            <person name="Zdobnov E.M."/>
            <person name="Muzny D."/>
            <person name="Gibbs R.A."/>
            <person name="Weinstock G.M."/>
            <person name="Attaway T."/>
            <person name="Bell S."/>
            <person name="Buhay C.J."/>
            <person name="Chandrabose M.N."/>
            <person name="Chavez D."/>
            <person name="Clerk-Blankenburg K.P."/>
            <person name="Cree A."/>
            <person name="Dao M."/>
            <person name="Davis C."/>
            <person name="Chacko J."/>
            <person name="Dinh H."/>
            <person name="Dugan-Rocha S."/>
            <person name="Fowler G."/>
            <person name="Garner T.T."/>
            <person name="Garnes J."/>
            <person name="Gnirke A."/>
            <person name="Hawes A."/>
            <person name="Hernandez J."/>
            <person name="Hines S."/>
            <person name="Holder M."/>
            <person name="Hume J."/>
            <person name="Jhangiani S.N."/>
            <person name="Joshi V."/>
            <person name="Khan Z.M."/>
            <person name="Jackson L."/>
            <person name="Kovar C."/>
            <person name="Kowis A."/>
            <person name="Lee S."/>
            <person name="Lewis L.R."/>
            <person name="Margolis J."/>
            <person name="Morgan M."/>
            <person name="Nazareth L.V."/>
            <person name="Nguyen N."/>
            <person name="Okwuonu G."/>
            <person name="Parker D."/>
            <person name="Richards S."/>
            <person name="Ruiz S.J."/>
            <person name="Santibanez J."/>
            <person name="Savard J."/>
            <person name="Scherer S.E."/>
            <person name="Schneider B."/>
            <person name="Sodergren E."/>
            <person name="Tautz D."/>
            <person name="Vattahil S."/>
            <person name="Villasana D."/>
            <person name="White C.S."/>
            <person name="Wright R."/>
            <person name="Park Y."/>
            <person name="Beeman R.W."/>
            <person name="Lord J."/>
            <person name="Oppert B."/>
            <person name="Lorenzen M."/>
            <person name="Brown S."/>
            <person name="Wang L."/>
            <person name="Savard J."/>
            <person name="Tautz D."/>
            <person name="Richards S."/>
            <person name="Weinstock G."/>
            <person name="Gibbs R.A."/>
            <person name="Liu Y."/>
            <person name="Worley K."/>
            <person name="Weinstock G."/>
            <person name="Elsik C.G."/>
            <person name="Reese J.T."/>
            <person name="Elhaik E."/>
            <person name="Landan G."/>
            <person name="Graur D."/>
            <person name="Arensburger P."/>
            <person name="Atkinson P."/>
            <person name="Beeman R.W."/>
            <person name="Beidler J."/>
            <person name="Brown S.J."/>
            <person name="Demuth J.P."/>
            <person name="Drury D.W."/>
            <person name="Du Y.Z."/>
            <person name="Fujiwara H."/>
            <person name="Lorenzen M."/>
            <person name="Maselli V."/>
            <person name="Osanai M."/>
            <person name="Park Y."/>
            <person name="Robertson H.M."/>
            <person name="Tu Z."/>
            <person name="Wang J.J."/>
            <person name="Wang S."/>
            <person name="Richards S."/>
            <person name="Song H."/>
            <person name="Zhang L."/>
            <person name="Sodergren E."/>
            <person name="Werner D."/>
            <person name="Stanke M."/>
            <person name="Morgenstern B."/>
            <person name="Solovyev V."/>
            <person name="Kosarev P."/>
            <person name="Brown G."/>
            <person name="Chen H.C."/>
            <person name="Ermolaeva O."/>
            <person name="Hlavina W."/>
            <person name="Kapustin Y."/>
            <person name="Kiryutin B."/>
            <person name="Kitts P."/>
            <person name="Maglott D."/>
            <person name="Pruitt K."/>
            <person name="Sapojnikov V."/>
            <person name="Souvorov A."/>
            <person name="Mackey A.J."/>
            <person name="Waterhouse R.M."/>
            <person name="Wyder S."/>
            <person name="Zdobnov E.M."/>
            <person name="Zdobnov E.M."/>
            <person name="Wyder S."/>
            <person name="Kriventseva E.V."/>
            <person name="Kadowaki T."/>
            <person name="Bork P."/>
            <person name="Aranda M."/>
            <person name="Bao R."/>
            <person name="Beermann A."/>
            <person name="Berns N."/>
            <person name="Bolognesi R."/>
            <person name="Bonneton F."/>
            <person name="Bopp D."/>
            <person name="Brown S.J."/>
            <person name="Bucher G."/>
            <person name="Butts T."/>
            <person name="Chaumot A."/>
            <person name="Denell R.E."/>
            <person name="Ferrier D.E."/>
            <person name="Friedrich M."/>
            <person name="Gordon C.M."/>
            <person name="Jindra M."/>
            <person name="Klingler M."/>
            <person name="Lan Q."/>
            <person name="Lattorff H.M."/>
            <person name="Laudet V."/>
            <person name="von Levetsow C."/>
            <person name="Liu Z."/>
            <person name="Lutz R."/>
            <person name="Lynch J.A."/>
            <person name="da Fonseca R.N."/>
            <person name="Posnien N."/>
            <person name="Reuter R."/>
            <person name="Roth S."/>
            <person name="Savard J."/>
            <person name="Schinko J.B."/>
            <person name="Schmitt C."/>
            <person name="Schoppmeier M."/>
            <person name="Schroder R."/>
            <person name="Shippy T.D."/>
            <person name="Simonnet F."/>
            <person name="Marques-Souza H."/>
            <person name="Tautz D."/>
            <person name="Tomoyasu Y."/>
            <person name="Trauner J."/>
            <person name="Van der Zee M."/>
            <person name="Vervoort M."/>
            <person name="Wittkopp N."/>
            <person name="Wimmer E.A."/>
            <person name="Yang X."/>
            <person name="Jones A.K."/>
            <person name="Sattelle D.B."/>
            <person name="Ebert P.R."/>
            <person name="Nelson D."/>
            <person name="Scott J.G."/>
            <person name="Beeman R.W."/>
            <person name="Muthukrishnan S."/>
            <person name="Kramer K.J."/>
            <person name="Arakane Y."/>
            <person name="Beeman R.W."/>
            <person name="Zhu Q."/>
            <person name="Hogenkamp D."/>
            <person name="Dixit R."/>
            <person name="Oppert B."/>
            <person name="Jiang H."/>
            <person name="Zou Z."/>
            <person name="Marshall J."/>
            <person name="Elpidina E."/>
            <person name="Vinokurov K."/>
            <person name="Oppert C."/>
            <person name="Zou Z."/>
            <person name="Evans J."/>
            <person name="Lu Z."/>
            <person name="Zhao P."/>
            <person name="Sumathipala N."/>
            <person name="Altincicek B."/>
            <person name="Vilcinskas A."/>
            <person name="Williams M."/>
            <person name="Hultmark D."/>
            <person name="Hetru C."/>
            <person name="Jiang H."/>
            <person name="Grimmelikhuijzen C.J."/>
            <person name="Hauser F."/>
            <person name="Cazzamali G."/>
            <person name="Williamson M."/>
            <person name="Park Y."/>
            <person name="Li B."/>
            <person name="Tanaka Y."/>
            <person name="Predel R."/>
            <person name="Neupert S."/>
            <person name="Schachtner J."/>
            <person name="Verleyen P."/>
            <person name="Raible F."/>
            <person name="Bork P."/>
            <person name="Friedrich M."/>
            <person name="Walden K.K."/>
            <person name="Robertson H.M."/>
            <person name="Angeli S."/>
            <person name="Foret S."/>
            <person name="Bucher G."/>
            <person name="Schuetz S."/>
            <person name="Maleszka R."/>
            <person name="Wimmer E.A."/>
            <person name="Beeman R.W."/>
            <person name="Lorenzen M."/>
            <person name="Tomoyasu Y."/>
            <person name="Miller S.C."/>
            <person name="Grossmann D."/>
            <person name="Bucher G."/>
        </authorList>
    </citation>
    <scope>NUCLEOTIDE SEQUENCE [LARGE SCALE GENOMIC DNA]</scope>
    <source>
        <strain evidence="1 2">Georgia GA2</strain>
    </source>
</reference>
<sequence>MRALSLENNTPRNRFLVAVNQLNFPRFSRDDPETRLFRICLSFRRRRCVTRIGEEQKRPPAKVGGNYVHLTDRSKLRLSPETVAVSGVSGERHRERPRTIAFNSEYCSLFRGRHWKTIEERWTRPPRGDVRMGKLIAIKTWGKERIR</sequence>
<dbReference type="AlphaFoldDB" id="D6WWP5"/>
<organism evidence="1 2">
    <name type="scientific">Tribolium castaneum</name>
    <name type="common">Red flour beetle</name>
    <dbReference type="NCBI Taxonomy" id="7070"/>
    <lineage>
        <taxon>Eukaryota</taxon>
        <taxon>Metazoa</taxon>
        <taxon>Ecdysozoa</taxon>
        <taxon>Arthropoda</taxon>
        <taxon>Hexapoda</taxon>
        <taxon>Insecta</taxon>
        <taxon>Pterygota</taxon>
        <taxon>Neoptera</taxon>
        <taxon>Endopterygota</taxon>
        <taxon>Coleoptera</taxon>
        <taxon>Polyphaga</taxon>
        <taxon>Cucujiformia</taxon>
        <taxon>Tenebrionidae</taxon>
        <taxon>Tenebrionidae incertae sedis</taxon>
        <taxon>Tribolium</taxon>
    </lineage>
</organism>
<dbReference type="EMBL" id="KQ971361">
    <property type="protein sequence ID" value="EFA08741.1"/>
    <property type="molecule type" value="Genomic_DNA"/>
</dbReference>
<reference evidence="1 2" key="2">
    <citation type="journal article" date="2010" name="Nucleic Acids Res.">
        <title>BeetleBase in 2010: revisions to provide comprehensive genomic information for Tribolium castaneum.</title>
        <authorList>
            <person name="Kim H.S."/>
            <person name="Murphy T."/>
            <person name="Xia J."/>
            <person name="Caragea D."/>
            <person name="Park Y."/>
            <person name="Beeman R.W."/>
            <person name="Lorenzen M.D."/>
            <person name="Butcher S."/>
            <person name="Manak J.R."/>
            <person name="Brown S.J."/>
        </authorList>
    </citation>
    <scope>GENOME REANNOTATION</scope>
    <source>
        <strain evidence="1 2">Georgia GA2</strain>
    </source>
</reference>
<protein>
    <submittedName>
        <fullName evidence="1">Uncharacterized protein</fullName>
    </submittedName>
</protein>